<comment type="subcellular location">
    <subcellularLocation>
        <location evidence="2">Host endoplasmic reticulum membrane</location>
    </subcellularLocation>
</comment>
<evidence type="ECO:0000256" key="13">
    <source>
        <dbReference type="SAM" id="Phobius"/>
    </source>
</evidence>
<keyword evidence="7" id="KW-1043">Host membrane</keyword>
<keyword evidence="10 13" id="KW-0472">Membrane</keyword>
<evidence type="ECO:0000256" key="10">
    <source>
        <dbReference type="ARBA" id="ARBA00023136"/>
    </source>
</evidence>
<dbReference type="InterPro" id="IPR001896">
    <property type="entry name" value="Plant_vir_prot"/>
</dbReference>
<dbReference type="EMBL" id="PP531524">
    <property type="protein sequence ID" value="XBO81392.1"/>
    <property type="molecule type" value="Genomic_RNA"/>
</dbReference>
<proteinExistence type="inferred from homology"/>
<dbReference type="GO" id="GO:0046740">
    <property type="term" value="P:transport of virus in host, cell to cell"/>
    <property type="evidence" value="ECO:0007669"/>
    <property type="project" value="UniProtKB-KW"/>
</dbReference>
<feature type="transmembrane region" description="Helical" evidence="13">
    <location>
        <begin position="12"/>
        <end position="30"/>
    </location>
</feature>
<evidence type="ECO:0000256" key="2">
    <source>
        <dbReference type="ARBA" id="ARBA00004625"/>
    </source>
</evidence>
<evidence type="ECO:0000256" key="11">
    <source>
        <dbReference type="ARBA" id="ARBA00023184"/>
    </source>
</evidence>
<feature type="transmembrane region" description="Helical" evidence="13">
    <location>
        <begin position="68"/>
        <end position="91"/>
    </location>
</feature>
<reference evidence="14" key="1">
    <citation type="submission" date="2024-03" db="EMBL/GenBank/DDBJ databases">
        <title>Genome sequences of five novel members of the Betaflexiviridae infecting Hibiscus rosa-sinensis in Australia.</title>
        <authorList>
            <person name="Bromfield L.R."/>
            <person name="Tran N."/>
            <person name="Chao H.-Y."/>
            <person name="Sharman M."/>
            <person name="Campbell P.R."/>
            <person name="Geering A."/>
        </authorList>
    </citation>
    <scope>NUCLEOTIDE SEQUENCE</scope>
    <source>
        <strain evidence="14">Gp4</strain>
    </source>
</reference>
<evidence type="ECO:0000256" key="1">
    <source>
        <dbReference type="ARBA" id="ARBA00002252"/>
    </source>
</evidence>
<accession>A0AAU7L1W8</accession>
<keyword evidence="8 13" id="KW-1133">Transmembrane helix</keyword>
<evidence type="ECO:0000256" key="4">
    <source>
        <dbReference type="ARBA" id="ARBA00013304"/>
    </source>
</evidence>
<evidence type="ECO:0000313" key="14">
    <source>
        <dbReference type="EMBL" id="XBO81392.1"/>
    </source>
</evidence>
<comment type="function">
    <text evidence="1">Plays a role in viral cell-to-cell propagation, by facilitating genome transport to neighboring plant cells through plasmosdesmata,.</text>
</comment>
<name>A0AAU7L1W8_9VIRU</name>
<comment type="similarity">
    <text evidence="3">Belongs to the Tymovirales TGBp2 protein family.</text>
</comment>
<keyword evidence="5" id="KW-0813">Transport</keyword>
<evidence type="ECO:0000256" key="12">
    <source>
        <dbReference type="ARBA" id="ARBA00032240"/>
    </source>
</evidence>
<dbReference type="GO" id="GO:0044167">
    <property type="term" value="C:host cell endoplasmic reticulum membrane"/>
    <property type="evidence" value="ECO:0007669"/>
    <property type="project" value="UniProtKB-SubCell"/>
</dbReference>
<dbReference type="Pfam" id="PF01307">
    <property type="entry name" value="Plant_vir_prot"/>
    <property type="match status" value="1"/>
</dbReference>
<evidence type="ECO:0000256" key="6">
    <source>
        <dbReference type="ARBA" id="ARBA00022692"/>
    </source>
</evidence>
<organism evidence="14">
    <name type="scientific">Hibiscus chlorotic speck associated virus 1</name>
    <dbReference type="NCBI Taxonomy" id="3143942"/>
    <lineage>
        <taxon>Viruses</taxon>
        <taxon>Riboviria</taxon>
        <taxon>Orthornavirae</taxon>
        <taxon>Kitrinoviricota</taxon>
        <taxon>Alsuviricetes</taxon>
        <taxon>Tymovirales</taxon>
        <taxon>Betaflexiviridae</taxon>
    </lineage>
</organism>
<protein>
    <recommendedName>
        <fullName evidence="4">Movement protein TGB2</fullName>
    </recommendedName>
    <alternativeName>
        <fullName evidence="12">Triple gene block 2 protein</fullName>
    </alternativeName>
</protein>
<sequence>MPLSQPPDHSKAVLILVIGISLGLIVYLLTSYKGPGVGDNIHSLPFGGYYQDGTKRIVYNSPQKQDKAFSIGLDKTLAFALLILLSFLIYVSERVVPNRNSCHNCVCSTHHS</sequence>
<evidence type="ECO:0000256" key="7">
    <source>
        <dbReference type="ARBA" id="ARBA00022870"/>
    </source>
</evidence>
<keyword evidence="11" id="KW-1038">Host endoplasmic reticulum</keyword>
<evidence type="ECO:0000256" key="3">
    <source>
        <dbReference type="ARBA" id="ARBA00010321"/>
    </source>
</evidence>
<keyword evidence="6 13" id="KW-0812">Transmembrane</keyword>
<evidence type="ECO:0000256" key="5">
    <source>
        <dbReference type="ARBA" id="ARBA00022448"/>
    </source>
</evidence>
<keyword evidence="9" id="KW-0916">Viral movement protein</keyword>
<evidence type="ECO:0000256" key="9">
    <source>
        <dbReference type="ARBA" id="ARBA00023031"/>
    </source>
</evidence>
<evidence type="ECO:0000256" key="8">
    <source>
        <dbReference type="ARBA" id="ARBA00022989"/>
    </source>
</evidence>